<reference evidence="2" key="1">
    <citation type="submission" date="2019-08" db="EMBL/GenBank/DDBJ databases">
        <authorList>
            <person name="Kucharzyk K."/>
            <person name="Murdoch R.W."/>
            <person name="Higgins S."/>
            <person name="Loffler F."/>
        </authorList>
    </citation>
    <scope>NUCLEOTIDE SEQUENCE</scope>
</reference>
<organism evidence="2">
    <name type="scientific">bioreactor metagenome</name>
    <dbReference type="NCBI Taxonomy" id="1076179"/>
    <lineage>
        <taxon>unclassified sequences</taxon>
        <taxon>metagenomes</taxon>
        <taxon>ecological metagenomes</taxon>
    </lineage>
</organism>
<accession>A0A644X309</accession>
<keyword evidence="2" id="KW-0378">Hydrolase</keyword>
<dbReference type="InterPro" id="IPR008763">
    <property type="entry name" value="Peptidase_S55"/>
</dbReference>
<dbReference type="EC" id="3.4.21.116" evidence="2"/>
<comment type="caution">
    <text evidence="2">The sequence shown here is derived from an EMBL/GenBank/DDBJ whole genome shotgun (WGS) entry which is preliminary data.</text>
</comment>
<feature type="domain" description="Peptidase S55" evidence="1">
    <location>
        <begin position="133"/>
        <end position="363"/>
    </location>
</feature>
<dbReference type="InterPro" id="IPR036034">
    <property type="entry name" value="PDZ_sf"/>
</dbReference>
<sequence length="363" mass="38173">MKEEKVTWPFILNFLFFMRAMILLLVAGLVVSVLLPIKAAAVKTDGGSSVRTVIPMGRAVGIKLFSDGVIVVGLSDLATSEGAASPAKNCGLKAGDIITHINSEEIDSIEEVQCIIRDAAGNKMSIRAMRGEKQLQFTAQAVQCSTDGAYRLGALIRDSMAGIGTMTFYDPTTGLFGALGHGITDIDTAVLIPLQSGAIMYATVSDIKKGECNTPGELHGTFQVNNDLGTLNANTNGGIFGILDDKSLLGGAKPVPVADPKEVTVGPATILSNISGDMVEEYSIEITRVCRGSEGENRDMMLKITDKRLLDSTGGIVQGMSGSPILQNGKLVGAVTHVLVSNPTQGYGIFAARMLDTAFSSTQ</sequence>
<dbReference type="Pfam" id="PF17820">
    <property type="entry name" value="PDZ_6"/>
    <property type="match status" value="1"/>
</dbReference>
<dbReference type="Pfam" id="PF05580">
    <property type="entry name" value="Peptidase_S55"/>
    <property type="match status" value="1"/>
</dbReference>
<dbReference type="Gene3D" id="2.30.42.10">
    <property type="match status" value="1"/>
</dbReference>
<evidence type="ECO:0000259" key="1">
    <source>
        <dbReference type="PROSITE" id="PS51494"/>
    </source>
</evidence>
<dbReference type="GO" id="GO:0016787">
    <property type="term" value="F:hydrolase activity"/>
    <property type="evidence" value="ECO:0007669"/>
    <property type="project" value="UniProtKB-KW"/>
</dbReference>
<dbReference type="SUPFAM" id="SSF50156">
    <property type="entry name" value="PDZ domain-like"/>
    <property type="match status" value="1"/>
</dbReference>
<dbReference type="NCBIfam" id="TIGR02860">
    <property type="entry name" value="spore_IV_B"/>
    <property type="match status" value="1"/>
</dbReference>
<proteinExistence type="predicted"/>
<evidence type="ECO:0000313" key="2">
    <source>
        <dbReference type="EMBL" id="MPM08524.1"/>
    </source>
</evidence>
<dbReference type="EMBL" id="VSSQ01001459">
    <property type="protein sequence ID" value="MPM08524.1"/>
    <property type="molecule type" value="Genomic_DNA"/>
</dbReference>
<protein>
    <submittedName>
        <fullName evidence="2">SpoIVB peptidase</fullName>
        <ecNumber evidence="2">3.4.21.116</ecNumber>
    </submittedName>
</protein>
<dbReference type="PROSITE" id="PS51494">
    <property type="entry name" value="SPOIVB"/>
    <property type="match status" value="1"/>
</dbReference>
<dbReference type="InterPro" id="IPR009003">
    <property type="entry name" value="Peptidase_S1_PA"/>
</dbReference>
<gene>
    <name evidence="2" type="primary">spoIVB_4</name>
    <name evidence="2" type="ORF">SDC9_54837</name>
</gene>
<dbReference type="AlphaFoldDB" id="A0A644X309"/>
<dbReference type="SUPFAM" id="SSF50494">
    <property type="entry name" value="Trypsin-like serine proteases"/>
    <property type="match status" value="1"/>
</dbReference>
<dbReference type="InterPro" id="IPR014219">
    <property type="entry name" value="SpoIVB"/>
</dbReference>
<dbReference type="InterPro" id="IPR041489">
    <property type="entry name" value="PDZ_6"/>
</dbReference>
<name>A0A644X309_9ZZZZ</name>